<feature type="compositionally biased region" description="Low complexity" evidence="1">
    <location>
        <begin position="59"/>
        <end position="78"/>
    </location>
</feature>
<protein>
    <submittedName>
        <fullName evidence="2">Uncharacterized protein</fullName>
    </submittedName>
</protein>
<evidence type="ECO:0000313" key="2">
    <source>
        <dbReference type="EMBL" id="KAJ8988356.1"/>
    </source>
</evidence>
<evidence type="ECO:0000313" key="3">
    <source>
        <dbReference type="Proteomes" id="UP001161757"/>
    </source>
</evidence>
<feature type="compositionally biased region" description="Basic residues" evidence="1">
    <location>
        <begin position="281"/>
        <end position="290"/>
    </location>
</feature>
<name>A0AAN6EN36_EXODE</name>
<dbReference type="EMBL" id="JAJGCB010000019">
    <property type="protein sequence ID" value="KAJ8988356.1"/>
    <property type="molecule type" value="Genomic_DNA"/>
</dbReference>
<feature type="compositionally biased region" description="Polar residues" evidence="1">
    <location>
        <begin position="159"/>
        <end position="170"/>
    </location>
</feature>
<organism evidence="2 3">
    <name type="scientific">Exophiala dermatitidis</name>
    <name type="common">Black yeast-like fungus</name>
    <name type="synonym">Wangiella dermatitidis</name>
    <dbReference type="NCBI Taxonomy" id="5970"/>
    <lineage>
        <taxon>Eukaryota</taxon>
        <taxon>Fungi</taxon>
        <taxon>Dikarya</taxon>
        <taxon>Ascomycota</taxon>
        <taxon>Pezizomycotina</taxon>
        <taxon>Eurotiomycetes</taxon>
        <taxon>Chaetothyriomycetidae</taxon>
        <taxon>Chaetothyriales</taxon>
        <taxon>Herpotrichiellaceae</taxon>
        <taxon>Exophiala</taxon>
    </lineage>
</organism>
<comment type="caution">
    <text evidence="2">The sequence shown here is derived from an EMBL/GenBank/DDBJ whole genome shotgun (WGS) entry which is preliminary data.</text>
</comment>
<reference evidence="2" key="1">
    <citation type="submission" date="2023-01" db="EMBL/GenBank/DDBJ databases">
        <title>Exophiala dermititidis isolated from Cystic Fibrosis Patient.</title>
        <authorList>
            <person name="Kurbessoian T."/>
            <person name="Crocker A."/>
            <person name="Murante D."/>
            <person name="Hogan D.A."/>
            <person name="Stajich J.E."/>
        </authorList>
    </citation>
    <scope>NUCLEOTIDE SEQUENCE</scope>
    <source>
        <strain evidence="2">Ex8</strain>
    </source>
</reference>
<feature type="compositionally biased region" description="Polar residues" evidence="1">
    <location>
        <begin position="128"/>
        <end position="151"/>
    </location>
</feature>
<feature type="compositionally biased region" description="Polar residues" evidence="1">
    <location>
        <begin position="79"/>
        <end position="89"/>
    </location>
</feature>
<accession>A0AAN6EN36</accession>
<feature type="compositionally biased region" description="Low complexity" evidence="1">
    <location>
        <begin position="31"/>
        <end position="47"/>
    </location>
</feature>
<proteinExistence type="predicted"/>
<dbReference type="Proteomes" id="UP001161757">
    <property type="component" value="Unassembled WGS sequence"/>
</dbReference>
<feature type="region of interest" description="Disordered" evidence="1">
    <location>
        <begin position="124"/>
        <end position="290"/>
    </location>
</feature>
<feature type="compositionally biased region" description="Polar residues" evidence="1">
    <location>
        <begin position="1"/>
        <end position="22"/>
    </location>
</feature>
<feature type="region of interest" description="Disordered" evidence="1">
    <location>
        <begin position="1"/>
        <end position="105"/>
    </location>
</feature>
<dbReference type="AlphaFoldDB" id="A0AAN6EN36"/>
<feature type="compositionally biased region" description="Basic residues" evidence="1">
    <location>
        <begin position="212"/>
        <end position="225"/>
    </location>
</feature>
<evidence type="ECO:0000256" key="1">
    <source>
        <dbReference type="SAM" id="MobiDB-lite"/>
    </source>
</evidence>
<feature type="compositionally biased region" description="Basic and acidic residues" evidence="1">
    <location>
        <begin position="227"/>
        <end position="246"/>
    </location>
</feature>
<gene>
    <name evidence="2" type="ORF">HRR80_007771</name>
</gene>
<feature type="compositionally biased region" description="Gly residues" evidence="1">
    <location>
        <begin position="251"/>
        <end position="270"/>
    </location>
</feature>
<sequence length="290" mass="30567">MAGFSTPSTRGQQPAKQMSSRLLNMKFMQRAAAASPSGAATTQTPSTEPSSKRRRIEDTTVSPSASAPGTPASASGTPHSSADVQTTSLGVARGGLSTFNRGDGADTEWVLDLNMTFPATAKVDVSHPSANGQMNGGNPSRNSTRQGQASEGSEDEDIWSNQPSGRQTYGSFKHKRRSKTAQGDLEDNGDLSPGSEASDTDSDSDDTDHNGSRHRTPSRRGKTKASKAADSDEEMRQVRRAMEQKHRNMQGTGGPPARGGGGGGGTPSGGGKRRREDGNYKSRKKSRKTI</sequence>